<keyword evidence="2 6" id="KW-0812">Transmembrane</keyword>
<accession>A0A0A0KQL1</accession>
<reference evidence="8 9" key="2">
    <citation type="journal article" date="2009" name="PLoS ONE">
        <title>An integrated genetic and cytogenetic map of the cucumber genome.</title>
        <authorList>
            <person name="Ren Y."/>
            <person name="Zhang Z."/>
            <person name="Liu J."/>
            <person name="Staub J.E."/>
            <person name="Han Y."/>
            <person name="Cheng Z."/>
            <person name="Li X."/>
            <person name="Lu J."/>
            <person name="Miao H."/>
            <person name="Kang H."/>
            <person name="Xie B."/>
            <person name="Gu X."/>
            <person name="Wang X."/>
            <person name="Du Y."/>
            <person name="Jin W."/>
            <person name="Huang S."/>
        </authorList>
    </citation>
    <scope>NUCLEOTIDE SEQUENCE [LARGE SCALE GENOMIC DNA]</scope>
    <source>
        <strain evidence="9">cv. 9930</strain>
    </source>
</reference>
<reference evidence="8 9" key="4">
    <citation type="journal article" date="2011" name="BMC Genomics">
        <title>RNA-Seq improves annotation of protein-coding genes in the cucumber genome.</title>
        <authorList>
            <person name="Li Z."/>
            <person name="Zhang Z."/>
            <person name="Yan P."/>
            <person name="Huang S."/>
            <person name="Fei Z."/>
            <person name="Lin K."/>
        </authorList>
    </citation>
    <scope>NUCLEOTIDE SEQUENCE [LARGE SCALE GENOMIC DNA]</scope>
    <source>
        <strain evidence="9">cv. 9930</strain>
    </source>
</reference>
<feature type="transmembrane region" description="Helical" evidence="6">
    <location>
        <begin position="204"/>
        <end position="228"/>
    </location>
</feature>
<evidence type="ECO:0000256" key="6">
    <source>
        <dbReference type="SAM" id="Phobius"/>
    </source>
</evidence>
<evidence type="ECO:0000256" key="7">
    <source>
        <dbReference type="SAM" id="SignalP"/>
    </source>
</evidence>
<feature type="signal peptide" evidence="7">
    <location>
        <begin position="1"/>
        <end position="27"/>
    </location>
</feature>
<evidence type="ECO:0000313" key="8">
    <source>
        <dbReference type="EMBL" id="KGN50697.1"/>
    </source>
</evidence>
<keyword evidence="5 6" id="KW-0472">Membrane</keyword>
<protein>
    <recommendedName>
        <fullName evidence="10">Autophagy-related protein 27</fullName>
    </recommendedName>
</protein>
<dbReference type="InterPro" id="IPR018939">
    <property type="entry name" value="Autophagy-rel_prot_27"/>
</dbReference>
<reference evidence="8 9" key="3">
    <citation type="journal article" date="2010" name="BMC Genomics">
        <title>Transcriptome sequencing and comparative analysis of cucumber flowers with different sex types.</title>
        <authorList>
            <person name="Guo S."/>
            <person name="Zheng Y."/>
            <person name="Joung J.G."/>
            <person name="Liu S."/>
            <person name="Zhang Z."/>
            <person name="Crasta O.R."/>
            <person name="Sobral B.W."/>
            <person name="Xu Y."/>
            <person name="Huang S."/>
            <person name="Fei Z."/>
        </authorList>
    </citation>
    <scope>NUCLEOTIDE SEQUENCE [LARGE SCALE GENOMIC DNA]</scope>
    <source>
        <strain evidence="9">cv. 9930</strain>
    </source>
</reference>
<keyword evidence="3 7" id="KW-0732">Signal</keyword>
<evidence type="ECO:0000256" key="1">
    <source>
        <dbReference type="ARBA" id="ARBA00004167"/>
    </source>
</evidence>
<dbReference type="OMA" id="WGWFGTF"/>
<gene>
    <name evidence="8" type="ORF">Csa_5G217160</name>
</gene>
<dbReference type="AlphaFoldDB" id="A0A0A0KQL1"/>
<evidence type="ECO:0008006" key="10">
    <source>
        <dbReference type="Google" id="ProtNLM"/>
    </source>
</evidence>
<evidence type="ECO:0000256" key="5">
    <source>
        <dbReference type="ARBA" id="ARBA00023136"/>
    </source>
</evidence>
<name>A0A0A0KQL1_CUCSA</name>
<comment type="subcellular location">
    <subcellularLocation>
        <location evidence="1">Membrane</location>
        <topology evidence="1">Single-pass membrane protein</topology>
    </subcellularLocation>
</comment>
<dbReference type="Proteomes" id="UP000029981">
    <property type="component" value="Chromosome 5"/>
</dbReference>
<feature type="chain" id="PRO_5001965321" description="Autophagy-related protein 27" evidence="7">
    <location>
        <begin position="28"/>
        <end position="281"/>
    </location>
</feature>
<evidence type="ECO:0000256" key="3">
    <source>
        <dbReference type="ARBA" id="ARBA00022729"/>
    </source>
</evidence>
<dbReference type="Pfam" id="PF09451">
    <property type="entry name" value="ATG27"/>
    <property type="match status" value="1"/>
</dbReference>
<evidence type="ECO:0000313" key="9">
    <source>
        <dbReference type="Proteomes" id="UP000029981"/>
    </source>
</evidence>
<sequence length="281" mass="31273">MMRRIHFVKWVTFFFVILHQILPFNSAFSICEYSLVNNGKMYNFNLASPTSKFPHGVLSEDGFYRVAVNNTVVWFQLCDGMIFNHDPPMCIDCLGCGGPSHCGMGCGALVANKIEGYDVCTTIGLVQNTNISIIDIKNPDRGVAVKMSNIDTKVKCSLSVSVICTTDGIQGPQILEKIGPCDYATSLRHPSGCAKIVHVHRRGWGFFGTFTIIILCLFGGYLLAGIVYRYFVLKVRGVDVIPNLEFWLSLPHKIQSLFASLVRKFKGPSRGHRDSYSPVNF</sequence>
<organism evidence="8 9">
    <name type="scientific">Cucumis sativus</name>
    <name type="common">Cucumber</name>
    <dbReference type="NCBI Taxonomy" id="3659"/>
    <lineage>
        <taxon>Eukaryota</taxon>
        <taxon>Viridiplantae</taxon>
        <taxon>Streptophyta</taxon>
        <taxon>Embryophyta</taxon>
        <taxon>Tracheophyta</taxon>
        <taxon>Spermatophyta</taxon>
        <taxon>Magnoliopsida</taxon>
        <taxon>eudicotyledons</taxon>
        <taxon>Gunneridae</taxon>
        <taxon>Pentapetalae</taxon>
        <taxon>rosids</taxon>
        <taxon>fabids</taxon>
        <taxon>Cucurbitales</taxon>
        <taxon>Cucurbitaceae</taxon>
        <taxon>Benincaseae</taxon>
        <taxon>Cucumis</taxon>
    </lineage>
</organism>
<proteinExistence type="predicted"/>
<dbReference type="EMBL" id="CM002926">
    <property type="protein sequence ID" value="KGN50697.1"/>
    <property type="molecule type" value="Genomic_DNA"/>
</dbReference>
<dbReference type="GO" id="GO:0000139">
    <property type="term" value="C:Golgi membrane"/>
    <property type="evidence" value="ECO:0007669"/>
    <property type="project" value="UniProtKB-SubCell"/>
</dbReference>
<keyword evidence="9" id="KW-1185">Reference proteome</keyword>
<dbReference type="eggNOG" id="ENOG502QUYE">
    <property type="taxonomic scope" value="Eukaryota"/>
</dbReference>
<dbReference type="OrthoDB" id="29460at2759"/>
<dbReference type="PANTHER" id="PTHR15071">
    <property type="entry name" value="MANNOSE-6-PHOSPHATE RECEPTOR FAMILY MEMBER"/>
    <property type="match status" value="1"/>
</dbReference>
<dbReference type="STRING" id="3659.A0A0A0KQL1"/>
<dbReference type="Gramene" id="KGN50697">
    <property type="protein sequence ID" value="KGN50697"/>
    <property type="gene ID" value="Csa_5G217160"/>
</dbReference>
<evidence type="ECO:0000256" key="4">
    <source>
        <dbReference type="ARBA" id="ARBA00022989"/>
    </source>
</evidence>
<evidence type="ECO:0000256" key="2">
    <source>
        <dbReference type="ARBA" id="ARBA00022692"/>
    </source>
</evidence>
<keyword evidence="4 6" id="KW-1133">Transmembrane helix</keyword>
<dbReference type="PANTHER" id="PTHR15071:SF0">
    <property type="entry name" value="MANNOSE 6-PHOSPHATE RECEPTOR-LIKE PROTEIN 1"/>
    <property type="match status" value="1"/>
</dbReference>
<reference evidence="8 9" key="1">
    <citation type="journal article" date="2009" name="Nat. Genet.">
        <title>The genome of the cucumber, Cucumis sativus L.</title>
        <authorList>
            <person name="Huang S."/>
            <person name="Li R."/>
            <person name="Zhang Z."/>
            <person name="Li L."/>
            <person name="Gu X."/>
            <person name="Fan W."/>
            <person name="Lucas W.J."/>
            <person name="Wang X."/>
            <person name="Xie B."/>
            <person name="Ni P."/>
            <person name="Ren Y."/>
            <person name="Zhu H."/>
            <person name="Li J."/>
            <person name="Lin K."/>
            <person name="Jin W."/>
            <person name="Fei Z."/>
            <person name="Li G."/>
            <person name="Staub J."/>
            <person name="Kilian A."/>
            <person name="van der Vossen E.A."/>
            <person name="Wu Y."/>
            <person name="Guo J."/>
            <person name="He J."/>
            <person name="Jia Z."/>
            <person name="Ren Y."/>
            <person name="Tian G."/>
            <person name="Lu Y."/>
            <person name="Ruan J."/>
            <person name="Qian W."/>
            <person name="Wang M."/>
            <person name="Huang Q."/>
            <person name="Li B."/>
            <person name="Xuan Z."/>
            <person name="Cao J."/>
            <person name="Asan"/>
            <person name="Wu Z."/>
            <person name="Zhang J."/>
            <person name="Cai Q."/>
            <person name="Bai Y."/>
            <person name="Zhao B."/>
            <person name="Han Y."/>
            <person name="Li Y."/>
            <person name="Li X."/>
            <person name="Wang S."/>
            <person name="Shi Q."/>
            <person name="Liu S."/>
            <person name="Cho W.K."/>
            <person name="Kim J.Y."/>
            <person name="Xu Y."/>
            <person name="Heller-Uszynska K."/>
            <person name="Miao H."/>
            <person name="Cheng Z."/>
            <person name="Zhang S."/>
            <person name="Wu J."/>
            <person name="Yang Y."/>
            <person name="Kang H."/>
            <person name="Li M."/>
            <person name="Liang H."/>
            <person name="Ren X."/>
            <person name="Shi Z."/>
            <person name="Wen M."/>
            <person name="Jian M."/>
            <person name="Yang H."/>
            <person name="Zhang G."/>
            <person name="Yang Z."/>
            <person name="Chen R."/>
            <person name="Liu S."/>
            <person name="Li J."/>
            <person name="Ma L."/>
            <person name="Liu H."/>
            <person name="Zhou Y."/>
            <person name="Zhao J."/>
            <person name="Fang X."/>
            <person name="Li G."/>
            <person name="Fang L."/>
            <person name="Li Y."/>
            <person name="Liu D."/>
            <person name="Zheng H."/>
            <person name="Zhang Y."/>
            <person name="Qin N."/>
            <person name="Li Z."/>
            <person name="Yang G."/>
            <person name="Yang S."/>
            <person name="Bolund L."/>
            <person name="Kristiansen K."/>
            <person name="Zheng H."/>
            <person name="Li S."/>
            <person name="Zhang X."/>
            <person name="Yang H."/>
            <person name="Wang J."/>
            <person name="Sun R."/>
            <person name="Zhang B."/>
            <person name="Jiang S."/>
            <person name="Wang J."/>
            <person name="Du Y."/>
            <person name="Li S."/>
        </authorList>
    </citation>
    <scope>NUCLEOTIDE SEQUENCE [LARGE SCALE GENOMIC DNA]</scope>
    <source>
        <strain evidence="9">cv. 9930</strain>
    </source>
</reference>